<dbReference type="AlphaFoldDB" id="Q095J6"/>
<dbReference type="Proteomes" id="UP000032702">
    <property type="component" value="Unassembled WGS sequence"/>
</dbReference>
<evidence type="ECO:0000256" key="1">
    <source>
        <dbReference type="SAM" id="MobiDB-lite"/>
    </source>
</evidence>
<feature type="compositionally biased region" description="Basic and acidic residues" evidence="1">
    <location>
        <begin position="514"/>
        <end position="525"/>
    </location>
</feature>
<sequence>MVAPQRQRRVVHLQVSPPLLRVRDLPDGQVLVHHREIVPGRPKPDHVRHEQACRGLEPRHAPLHLPDPLLVLRVQHIPHRQARALVVVLERGQQHRLKARVRARRVRLPHLHEAPRLRAPDGRPALITCYSPVDRLPGDLPAPASRQEHLRPVFPHHEHQGRDDQRLRRVVSLPREQRPPLRIRRPVRLQHPQHGRVRRTPHRRPLPPIENGLGRVQGAALHQVHPDGRVGLLEGCCRLLHPCLLLRAVEKGDLRALPHRLGRRSEAPIPLGLQVLRLATPPGQVEHSPHRREQADDDETPGLHVKRTSWKDFAIVPALALFARHLSNLHPGTVRGFRPLQNPRTWNNERTSYRSLGAVCHAGGLRGEEASCRAAGHPGHLQHRVPGLRAGARLHLRRGAPQARRRVDRHHPVPGAVRHPHRGGVQARVSPAGRAAHGPSGRCQGAGTHHGCPPQEPGGAAGVQVQPKRALPRAHPEGHGRGGCRQGPAGGNPGHPVGRGPAGHRGQVAGGVRGPRDCREADVVHGQDGGGQRRLVLRAPRDGWDDAVALLRWPHRGGSLGCRAHALHPRVHQGPGSPAHPGLALPGSRQVLPRRGDRQARRGQGHGLGGVTAAPQARIWASRRERCASPPASMALKWAGRLPPAARTCASRWGLNPSQRCRHPASELPRSSGRSVSSNPRRRASSGSPSASTSWVTAPRAAVPAFAPFHCCVARTKAATSSSASSPRANRSGNRGLP</sequence>
<protein>
    <submittedName>
        <fullName evidence="2">Uncharacterized protein</fullName>
    </submittedName>
</protein>
<feature type="region of interest" description="Disordered" evidence="1">
    <location>
        <begin position="717"/>
        <end position="738"/>
    </location>
</feature>
<comment type="caution">
    <text evidence="2">The sequence shown here is derived from an EMBL/GenBank/DDBJ whole genome shotgun (WGS) entry which is preliminary data.</text>
</comment>
<gene>
    <name evidence="2" type="ORF">STIAU_7896</name>
</gene>
<feature type="compositionally biased region" description="Gly residues" evidence="1">
    <location>
        <begin position="481"/>
        <end position="493"/>
    </location>
</feature>
<feature type="compositionally biased region" description="Gly residues" evidence="1">
    <location>
        <begin position="500"/>
        <end position="513"/>
    </location>
</feature>
<proteinExistence type="predicted"/>
<accession>Q095J6</accession>
<feature type="region of interest" description="Disordered" evidence="1">
    <location>
        <begin position="655"/>
        <end position="696"/>
    </location>
</feature>
<feature type="compositionally biased region" description="Low complexity" evidence="1">
    <location>
        <begin position="685"/>
        <end position="696"/>
    </location>
</feature>
<feature type="compositionally biased region" description="Basic residues" evidence="1">
    <location>
        <begin position="398"/>
        <end position="409"/>
    </location>
</feature>
<name>Q095J6_STIAD</name>
<feature type="region of interest" description="Disordered" evidence="1">
    <location>
        <begin position="398"/>
        <end position="528"/>
    </location>
</feature>
<feature type="region of interest" description="Disordered" evidence="1">
    <location>
        <begin position="282"/>
        <end position="303"/>
    </location>
</feature>
<organism evidence="2 3">
    <name type="scientific">Stigmatella aurantiaca (strain DW4/3-1)</name>
    <dbReference type="NCBI Taxonomy" id="378806"/>
    <lineage>
        <taxon>Bacteria</taxon>
        <taxon>Pseudomonadati</taxon>
        <taxon>Myxococcota</taxon>
        <taxon>Myxococcia</taxon>
        <taxon>Myxococcales</taxon>
        <taxon>Cystobacterineae</taxon>
        <taxon>Archangiaceae</taxon>
        <taxon>Stigmatella</taxon>
    </lineage>
</organism>
<evidence type="ECO:0000313" key="2">
    <source>
        <dbReference type="EMBL" id="EAU67369.1"/>
    </source>
</evidence>
<dbReference type="EMBL" id="AAMD01000034">
    <property type="protein sequence ID" value="EAU67369.1"/>
    <property type="molecule type" value="Genomic_DNA"/>
</dbReference>
<evidence type="ECO:0000313" key="3">
    <source>
        <dbReference type="Proteomes" id="UP000032702"/>
    </source>
</evidence>
<reference evidence="2 3" key="1">
    <citation type="submission" date="2006-04" db="EMBL/GenBank/DDBJ databases">
        <authorList>
            <person name="Nierman W.C."/>
        </authorList>
    </citation>
    <scope>NUCLEOTIDE SEQUENCE [LARGE SCALE GENOMIC DNA]</scope>
    <source>
        <strain evidence="2 3">DW4/3-1</strain>
    </source>
</reference>
<feature type="region of interest" description="Disordered" evidence="1">
    <location>
        <begin position="595"/>
        <end position="616"/>
    </location>
</feature>